<evidence type="ECO:0000256" key="2">
    <source>
        <dbReference type="ARBA" id="ARBA00022840"/>
    </source>
</evidence>
<organism evidence="8 9">
    <name type="scientific">Tetranychus urticae</name>
    <name type="common">Two-spotted spider mite</name>
    <dbReference type="NCBI Taxonomy" id="32264"/>
    <lineage>
        <taxon>Eukaryota</taxon>
        <taxon>Metazoa</taxon>
        <taxon>Ecdysozoa</taxon>
        <taxon>Arthropoda</taxon>
        <taxon>Chelicerata</taxon>
        <taxon>Arachnida</taxon>
        <taxon>Acari</taxon>
        <taxon>Acariformes</taxon>
        <taxon>Trombidiformes</taxon>
        <taxon>Prostigmata</taxon>
        <taxon>Eleutherengona</taxon>
        <taxon>Raphignathae</taxon>
        <taxon>Tetranychoidea</taxon>
        <taxon>Tetranychidae</taxon>
        <taxon>Tetranychus</taxon>
    </lineage>
</organism>
<evidence type="ECO:0000259" key="7">
    <source>
        <dbReference type="PROSITE" id="PS51456"/>
    </source>
</evidence>
<proteinExistence type="inferred from homology"/>
<reference evidence="9" key="1">
    <citation type="submission" date="2011-08" db="EMBL/GenBank/DDBJ databases">
        <authorList>
            <person name="Rombauts S."/>
        </authorList>
    </citation>
    <scope>NUCLEOTIDE SEQUENCE</scope>
    <source>
        <strain evidence="9">London</strain>
    </source>
</reference>
<dbReference type="SUPFAM" id="SSF52540">
    <property type="entry name" value="P-loop containing nucleoside triphosphate hydrolases"/>
    <property type="match status" value="1"/>
</dbReference>
<dbReference type="PROSITE" id="PS51456">
    <property type="entry name" value="MYOSIN_MOTOR"/>
    <property type="match status" value="1"/>
</dbReference>
<dbReference type="PANTHER" id="PTHR13140">
    <property type="entry name" value="MYOSIN"/>
    <property type="match status" value="1"/>
</dbReference>
<dbReference type="GO" id="GO:0005524">
    <property type="term" value="F:ATP binding"/>
    <property type="evidence" value="ECO:0007669"/>
    <property type="project" value="UniProtKB-UniRule"/>
</dbReference>
<feature type="binding site" evidence="6">
    <location>
        <begin position="107"/>
        <end position="114"/>
    </location>
    <ligand>
        <name>ATP</name>
        <dbReference type="ChEBI" id="CHEBI:30616"/>
    </ligand>
</feature>
<dbReference type="PRINTS" id="PR00193">
    <property type="entry name" value="MYOSINHEAVY"/>
</dbReference>
<dbReference type="AlphaFoldDB" id="T1KI72"/>
<dbReference type="HOGENOM" id="CLU_000192_11_1_1"/>
<evidence type="ECO:0000313" key="9">
    <source>
        <dbReference type="Proteomes" id="UP000015104"/>
    </source>
</evidence>
<dbReference type="PANTHER" id="PTHR13140:SF802">
    <property type="entry name" value="UNCONVENTIONAL MYOSIN-IB ISOFORM X1"/>
    <property type="match status" value="1"/>
</dbReference>
<dbReference type="GO" id="GO:0005737">
    <property type="term" value="C:cytoplasm"/>
    <property type="evidence" value="ECO:0007669"/>
    <property type="project" value="TreeGrafter"/>
</dbReference>
<comment type="similarity">
    <text evidence="6">Belongs to the TRAFAC class myosin-kinesin ATPase superfamily. Myosin family.</text>
</comment>
<keyword evidence="5 6" id="KW-0009">Actin-binding</keyword>
<evidence type="ECO:0000256" key="3">
    <source>
        <dbReference type="ARBA" id="ARBA00023123"/>
    </source>
</evidence>
<dbReference type="InterPro" id="IPR001609">
    <property type="entry name" value="Myosin_head_motor_dom-like"/>
</dbReference>
<dbReference type="eggNOG" id="KOG0164">
    <property type="taxonomic scope" value="Eukaryota"/>
</dbReference>
<dbReference type="GO" id="GO:0016459">
    <property type="term" value="C:myosin complex"/>
    <property type="evidence" value="ECO:0007669"/>
    <property type="project" value="UniProtKB-KW"/>
</dbReference>
<evidence type="ECO:0000256" key="5">
    <source>
        <dbReference type="ARBA" id="ARBA00023203"/>
    </source>
</evidence>
<keyword evidence="4 6" id="KW-0505">Motor protein</keyword>
<keyword evidence="9" id="KW-1185">Reference proteome</keyword>
<evidence type="ECO:0000256" key="4">
    <source>
        <dbReference type="ARBA" id="ARBA00023175"/>
    </source>
</evidence>
<dbReference type="GO" id="GO:0005902">
    <property type="term" value="C:microvillus"/>
    <property type="evidence" value="ECO:0007669"/>
    <property type="project" value="TreeGrafter"/>
</dbReference>
<dbReference type="GO" id="GO:0030048">
    <property type="term" value="P:actin filament-based movement"/>
    <property type="evidence" value="ECO:0007669"/>
    <property type="project" value="TreeGrafter"/>
</dbReference>
<keyword evidence="3 6" id="KW-0518">Myosin</keyword>
<evidence type="ECO:0000256" key="6">
    <source>
        <dbReference type="PROSITE-ProRule" id="PRU00782"/>
    </source>
</evidence>
<dbReference type="GO" id="GO:0000146">
    <property type="term" value="F:microfilament motor activity"/>
    <property type="evidence" value="ECO:0007669"/>
    <property type="project" value="TreeGrafter"/>
</dbReference>
<evidence type="ECO:0000256" key="1">
    <source>
        <dbReference type="ARBA" id="ARBA00022741"/>
    </source>
</evidence>
<dbReference type="InterPro" id="IPR036961">
    <property type="entry name" value="Kinesin_motor_dom_sf"/>
</dbReference>
<protein>
    <recommendedName>
        <fullName evidence="7">Myosin motor domain-containing protein</fullName>
    </recommendedName>
</protein>
<dbReference type="EnsemblMetazoa" id="tetur12g00300.1">
    <property type="protein sequence ID" value="tetur12g00300.1"/>
    <property type="gene ID" value="tetur12g00300"/>
</dbReference>
<dbReference type="GO" id="GO:0051015">
    <property type="term" value="F:actin filament binding"/>
    <property type="evidence" value="ECO:0007669"/>
    <property type="project" value="TreeGrafter"/>
</dbReference>
<dbReference type="EMBL" id="CAEY01000110">
    <property type="status" value="NOT_ANNOTATED_CDS"/>
    <property type="molecule type" value="Genomic_DNA"/>
</dbReference>
<dbReference type="InterPro" id="IPR027417">
    <property type="entry name" value="P-loop_NTPase"/>
</dbReference>
<evidence type="ECO:0000313" key="8">
    <source>
        <dbReference type="EnsemblMetazoa" id="tetur12g00300.1"/>
    </source>
</evidence>
<dbReference type="GO" id="GO:0007015">
    <property type="term" value="P:actin filament organization"/>
    <property type="evidence" value="ECO:0007669"/>
    <property type="project" value="TreeGrafter"/>
</dbReference>
<dbReference type="GO" id="GO:0006897">
    <property type="term" value="P:endocytosis"/>
    <property type="evidence" value="ECO:0007669"/>
    <property type="project" value="TreeGrafter"/>
</dbReference>
<dbReference type="Proteomes" id="UP000015104">
    <property type="component" value="Unassembled WGS sequence"/>
</dbReference>
<dbReference type="GO" id="GO:0005886">
    <property type="term" value="C:plasma membrane"/>
    <property type="evidence" value="ECO:0007669"/>
    <property type="project" value="TreeGrafter"/>
</dbReference>
<dbReference type="Gene3D" id="3.40.850.10">
    <property type="entry name" value="Kinesin motor domain"/>
    <property type="match status" value="1"/>
</dbReference>
<feature type="domain" description="Myosin motor" evidence="7">
    <location>
        <begin position="14"/>
        <end position="195"/>
    </location>
</feature>
<keyword evidence="2 6" id="KW-0067">ATP-binding</keyword>
<dbReference type="SMART" id="SM00242">
    <property type="entry name" value="MYSc"/>
    <property type="match status" value="1"/>
</dbReference>
<keyword evidence="1 6" id="KW-0547">Nucleotide-binding</keyword>
<name>T1KI72_TETUR</name>
<sequence>MISRRGFLRLEDEIGARDATFLDPLTEENFIANLYQRFKRDQIYTYIGTMVISINPYKNLGIYSNEVITAYQHHNMLELPSHIYALTEFAFQSMNERNLDQCIIVTGESGSGKTEAAKLALQYLIRGERSAYQDSDSLRDQLLSICPILEAFGNAKTLHNDNSTRFGKFLELEFDFTGYLIGGSITNYQLIVIGL</sequence>
<reference evidence="8" key="2">
    <citation type="submission" date="2015-06" db="UniProtKB">
        <authorList>
            <consortium name="EnsemblMetazoa"/>
        </authorList>
    </citation>
    <scope>IDENTIFICATION</scope>
</reference>
<dbReference type="STRING" id="32264.T1KI72"/>
<accession>T1KI72</accession>
<dbReference type="Pfam" id="PF00063">
    <property type="entry name" value="Myosin_head"/>
    <property type="match status" value="1"/>
</dbReference>
<comment type="caution">
    <text evidence="6">Lacks conserved residue(s) required for the propagation of feature annotation.</text>
</comment>